<feature type="region of interest" description="Disordered" evidence="1">
    <location>
        <begin position="1"/>
        <end position="35"/>
    </location>
</feature>
<protein>
    <submittedName>
        <fullName evidence="2">Uncharacterized protein</fullName>
    </submittedName>
</protein>
<sequence>MEELQEELHKLQPERSTEGHDYSMYSTEYGSSHTGYTDKTLLSGSQTFRPEGHSRCQDMFTSAPTPLSSSTIVRPALVA</sequence>
<accession>A0A7R9K1J3</accession>
<feature type="compositionally biased region" description="Polar residues" evidence="1">
    <location>
        <begin position="24"/>
        <end position="35"/>
    </location>
</feature>
<evidence type="ECO:0000313" key="2">
    <source>
        <dbReference type="EMBL" id="CAD7599563.1"/>
    </source>
</evidence>
<gene>
    <name evidence="2" type="ORF">TGEB3V08_LOCUS7384</name>
</gene>
<dbReference type="EMBL" id="OE842335">
    <property type="protein sequence ID" value="CAD7599563.1"/>
    <property type="molecule type" value="Genomic_DNA"/>
</dbReference>
<reference evidence="2" key="1">
    <citation type="submission" date="2020-11" db="EMBL/GenBank/DDBJ databases">
        <authorList>
            <person name="Tran Van P."/>
        </authorList>
    </citation>
    <scope>NUCLEOTIDE SEQUENCE</scope>
</reference>
<name>A0A7R9K1J3_TIMGE</name>
<organism evidence="2">
    <name type="scientific">Timema genevievae</name>
    <name type="common">Walking stick</name>
    <dbReference type="NCBI Taxonomy" id="629358"/>
    <lineage>
        <taxon>Eukaryota</taxon>
        <taxon>Metazoa</taxon>
        <taxon>Ecdysozoa</taxon>
        <taxon>Arthropoda</taxon>
        <taxon>Hexapoda</taxon>
        <taxon>Insecta</taxon>
        <taxon>Pterygota</taxon>
        <taxon>Neoptera</taxon>
        <taxon>Polyneoptera</taxon>
        <taxon>Phasmatodea</taxon>
        <taxon>Timematodea</taxon>
        <taxon>Timematoidea</taxon>
        <taxon>Timematidae</taxon>
        <taxon>Timema</taxon>
    </lineage>
</organism>
<feature type="compositionally biased region" description="Basic and acidic residues" evidence="1">
    <location>
        <begin position="1"/>
        <end position="21"/>
    </location>
</feature>
<proteinExistence type="predicted"/>
<evidence type="ECO:0000256" key="1">
    <source>
        <dbReference type="SAM" id="MobiDB-lite"/>
    </source>
</evidence>
<dbReference type="AlphaFoldDB" id="A0A7R9K1J3"/>